<dbReference type="OrthoDB" id="10056939at2759"/>
<dbReference type="PROSITE" id="PS50071">
    <property type="entry name" value="HOMEOBOX_2"/>
    <property type="match status" value="1"/>
</dbReference>
<evidence type="ECO:0000313" key="7">
    <source>
        <dbReference type="EMBL" id="QOU19557.1"/>
    </source>
</evidence>
<proteinExistence type="predicted"/>
<dbReference type="GeneID" id="64575629"/>
<feature type="region of interest" description="Disordered" evidence="5">
    <location>
        <begin position="1"/>
        <end position="20"/>
    </location>
</feature>
<evidence type="ECO:0000256" key="3">
    <source>
        <dbReference type="ARBA" id="ARBA00023242"/>
    </source>
</evidence>
<dbReference type="Pfam" id="PF05920">
    <property type="entry name" value="Homeobox_KN"/>
    <property type="match status" value="1"/>
</dbReference>
<dbReference type="InterPro" id="IPR050224">
    <property type="entry name" value="TALE_homeobox"/>
</dbReference>
<keyword evidence="2 4" id="KW-0371">Homeobox</keyword>
<reference evidence="7" key="2">
    <citation type="journal article" name="BMC Genomics">
        <title>New genome assemblies reveal patterns of domestication and adaptation across Brettanomyces (Dekkera) species.</title>
        <authorList>
            <person name="Roach M.J."/>
            <person name="Borneman A.R."/>
        </authorList>
    </citation>
    <scope>NUCLEOTIDE SEQUENCE</scope>
    <source>
        <strain evidence="7">UCD 2041</strain>
    </source>
</reference>
<dbReference type="GO" id="GO:0003677">
    <property type="term" value="F:DNA binding"/>
    <property type="evidence" value="ECO:0007669"/>
    <property type="project" value="UniProtKB-UniRule"/>
</dbReference>
<evidence type="ECO:0000256" key="1">
    <source>
        <dbReference type="ARBA" id="ARBA00023125"/>
    </source>
</evidence>
<dbReference type="InterPro" id="IPR001356">
    <property type="entry name" value="HD"/>
</dbReference>
<dbReference type="GO" id="GO:0006355">
    <property type="term" value="P:regulation of DNA-templated transcription"/>
    <property type="evidence" value="ECO:0007669"/>
    <property type="project" value="InterPro"/>
</dbReference>
<dbReference type="AlphaFoldDB" id="A0A871QZY6"/>
<accession>A0A871QZY6</accession>
<feature type="region of interest" description="Disordered" evidence="5">
    <location>
        <begin position="88"/>
        <end position="110"/>
    </location>
</feature>
<dbReference type="EMBL" id="CP063134">
    <property type="protein sequence ID" value="QOU19557.1"/>
    <property type="molecule type" value="Genomic_DNA"/>
</dbReference>
<name>A0A871QZY6_DEKBR</name>
<comment type="subcellular location">
    <subcellularLocation>
        <location evidence="4">Nucleus</location>
    </subcellularLocation>
</comment>
<dbReference type="PANTHER" id="PTHR11850">
    <property type="entry name" value="HOMEOBOX PROTEIN TRANSCRIPTION FACTORS"/>
    <property type="match status" value="1"/>
</dbReference>
<keyword evidence="1 4" id="KW-0238">DNA-binding</keyword>
<dbReference type="SMART" id="SM00389">
    <property type="entry name" value="HOX"/>
    <property type="match status" value="1"/>
</dbReference>
<evidence type="ECO:0000256" key="2">
    <source>
        <dbReference type="ARBA" id="ARBA00023155"/>
    </source>
</evidence>
<dbReference type="InterPro" id="IPR009057">
    <property type="entry name" value="Homeodomain-like_sf"/>
</dbReference>
<evidence type="ECO:0000313" key="8">
    <source>
        <dbReference type="Proteomes" id="UP000663131"/>
    </source>
</evidence>
<organism evidence="7 8">
    <name type="scientific">Dekkera bruxellensis</name>
    <name type="common">Brettanomyces custersii</name>
    <dbReference type="NCBI Taxonomy" id="5007"/>
    <lineage>
        <taxon>Eukaryota</taxon>
        <taxon>Fungi</taxon>
        <taxon>Dikarya</taxon>
        <taxon>Ascomycota</taxon>
        <taxon>Saccharomycotina</taxon>
        <taxon>Pichiomycetes</taxon>
        <taxon>Pichiales</taxon>
        <taxon>Pichiaceae</taxon>
        <taxon>Brettanomyces</taxon>
    </lineage>
</organism>
<dbReference type="Proteomes" id="UP000663131">
    <property type="component" value="Chromosome 6"/>
</dbReference>
<dbReference type="KEGG" id="bbrx:BRETT_003706"/>
<evidence type="ECO:0000256" key="5">
    <source>
        <dbReference type="SAM" id="MobiDB-lite"/>
    </source>
</evidence>
<reference evidence="7" key="1">
    <citation type="submission" date="2020-10" db="EMBL/GenBank/DDBJ databases">
        <authorList>
            <person name="Palmer J.M."/>
        </authorList>
    </citation>
    <scope>NUCLEOTIDE SEQUENCE</scope>
    <source>
        <strain evidence="7">UCD 2041</strain>
    </source>
</reference>
<protein>
    <recommendedName>
        <fullName evidence="6">Homeobox domain-containing protein</fullName>
    </recommendedName>
</protein>
<feature type="domain" description="Homeobox" evidence="6">
    <location>
        <begin position="208"/>
        <end position="271"/>
    </location>
</feature>
<dbReference type="RefSeq" id="XP_041136050.1">
    <property type="nucleotide sequence ID" value="XM_041282211.1"/>
</dbReference>
<feature type="DNA-binding region" description="Homeobox" evidence="4">
    <location>
        <begin position="210"/>
        <end position="272"/>
    </location>
</feature>
<dbReference type="SUPFAM" id="SSF46689">
    <property type="entry name" value="Homeodomain-like"/>
    <property type="match status" value="1"/>
</dbReference>
<dbReference type="GO" id="GO:0005634">
    <property type="term" value="C:nucleus"/>
    <property type="evidence" value="ECO:0007669"/>
    <property type="project" value="UniProtKB-SubCell"/>
</dbReference>
<evidence type="ECO:0000259" key="6">
    <source>
        <dbReference type="PROSITE" id="PS50071"/>
    </source>
</evidence>
<dbReference type="Gene3D" id="1.10.10.60">
    <property type="entry name" value="Homeodomain-like"/>
    <property type="match status" value="1"/>
</dbReference>
<keyword evidence="3 4" id="KW-0539">Nucleus</keyword>
<dbReference type="CDD" id="cd00086">
    <property type="entry name" value="homeodomain"/>
    <property type="match status" value="1"/>
</dbReference>
<sequence>MNAPHPELSHPPQPLLPRISIGGRIPVTSLPPLNYSYDETSSYIQKPANYRIPSISVENRYEPADRLPSIRSLLSPASSLPSPIVLPPPFTSSTSYPPHQSPGIEQPSPRHRCNSIPCEYNYPPTPSYYNVAPYPSQMQSYPYYRRQSLLSPTSLTPASLPISSSYASIASLTPSGSSASASIDGDIRRSSIVTHYMEDKIIDHRRIQRSRKKRANLPKKTTSILLGWLNDNLDHPYPSATEKSELIHLTGLTNQQLSNWFINARRRKIQVLRALKKEKNL</sequence>
<dbReference type="InterPro" id="IPR008422">
    <property type="entry name" value="KN_HD"/>
</dbReference>
<evidence type="ECO:0000256" key="4">
    <source>
        <dbReference type="PROSITE-ProRule" id="PRU00108"/>
    </source>
</evidence>
<gene>
    <name evidence="7" type="ORF">BRETT_003706</name>
</gene>